<evidence type="ECO:0000256" key="4">
    <source>
        <dbReference type="ARBA" id="ARBA00022679"/>
    </source>
</evidence>
<evidence type="ECO:0000256" key="9">
    <source>
        <dbReference type="RuleBase" id="RU004504"/>
    </source>
</evidence>
<dbReference type="PANTHER" id="PTHR21152">
    <property type="entry name" value="AMINOTRANSFERASE CLASS V"/>
    <property type="match status" value="1"/>
</dbReference>
<keyword evidence="3 11" id="KW-0032">Aminotransferase</keyword>
<dbReference type="InterPro" id="IPR000192">
    <property type="entry name" value="Aminotrans_V_dom"/>
</dbReference>
<dbReference type="OrthoDB" id="389074at2"/>
<protein>
    <submittedName>
        <fullName evidence="11">Aminotransferase class V</fullName>
    </submittedName>
</protein>
<dbReference type="STRING" id="1850252.LPB136_11445"/>
<evidence type="ECO:0000256" key="5">
    <source>
        <dbReference type="ARBA" id="ARBA00022898"/>
    </source>
</evidence>
<evidence type="ECO:0000313" key="12">
    <source>
        <dbReference type="Proteomes" id="UP000181898"/>
    </source>
</evidence>
<keyword evidence="5 7" id="KW-0663">Pyridoxal phosphate</keyword>
<evidence type="ECO:0000256" key="6">
    <source>
        <dbReference type="PIRSR" id="PIRSR000524-1"/>
    </source>
</evidence>
<evidence type="ECO:0000256" key="8">
    <source>
        <dbReference type="RuleBase" id="RU004075"/>
    </source>
</evidence>
<feature type="modified residue" description="N6-(pyridoxal phosphate)lysine" evidence="7">
    <location>
        <position position="191"/>
    </location>
</feature>
<evidence type="ECO:0000256" key="7">
    <source>
        <dbReference type="PIRSR" id="PIRSR000524-50"/>
    </source>
</evidence>
<keyword evidence="4 11" id="KW-0808">Transferase</keyword>
<dbReference type="EMBL" id="CP018155">
    <property type="protein sequence ID" value="APG65938.1"/>
    <property type="molecule type" value="Genomic_DNA"/>
</dbReference>
<dbReference type="RefSeq" id="WP_072556461.1">
    <property type="nucleotide sequence ID" value="NZ_CP018155.1"/>
</dbReference>
<name>A0A1L3JLD6_9FLAO</name>
<dbReference type="SUPFAM" id="SSF53383">
    <property type="entry name" value="PLP-dependent transferases"/>
    <property type="match status" value="1"/>
</dbReference>
<dbReference type="GO" id="GO:0019265">
    <property type="term" value="P:glycine biosynthetic process, by transamination of glyoxylate"/>
    <property type="evidence" value="ECO:0007669"/>
    <property type="project" value="TreeGrafter"/>
</dbReference>
<dbReference type="AlphaFoldDB" id="A0A1L3JLD6"/>
<proteinExistence type="inferred from homology"/>
<dbReference type="GO" id="GO:0004760">
    <property type="term" value="F:L-serine-pyruvate transaminase activity"/>
    <property type="evidence" value="ECO:0007669"/>
    <property type="project" value="TreeGrafter"/>
</dbReference>
<dbReference type="InterPro" id="IPR024169">
    <property type="entry name" value="SP_NH2Trfase/AEP_transaminase"/>
</dbReference>
<dbReference type="PROSITE" id="PS00595">
    <property type="entry name" value="AA_TRANSFER_CLASS_5"/>
    <property type="match status" value="1"/>
</dbReference>
<evidence type="ECO:0000313" key="11">
    <source>
        <dbReference type="EMBL" id="APG65938.1"/>
    </source>
</evidence>
<feature type="domain" description="Aminotransferase class V" evidence="10">
    <location>
        <begin position="27"/>
        <end position="336"/>
    </location>
</feature>
<dbReference type="InterPro" id="IPR015424">
    <property type="entry name" value="PyrdxlP-dep_Trfase"/>
</dbReference>
<organism evidence="11 12">
    <name type="scientific">Tenacibaculum todarodis</name>
    <dbReference type="NCBI Taxonomy" id="1850252"/>
    <lineage>
        <taxon>Bacteria</taxon>
        <taxon>Pseudomonadati</taxon>
        <taxon>Bacteroidota</taxon>
        <taxon>Flavobacteriia</taxon>
        <taxon>Flavobacteriales</taxon>
        <taxon>Flavobacteriaceae</taxon>
        <taxon>Tenacibaculum</taxon>
    </lineage>
</organism>
<sequence>MKSRKLLMIPGPIEFEPSVLRAMGEATTSHVAPNFIETFGNCLDLIQNVWQSPNGQPFLIAGSGTLAMDMAISNLIEKGENALVISTGYFGERFKDILTTYGANVTVLTAAIGDVVSLNDIETELKNKDYKLVTMTHVDTSTGVLVDPKPVAALAKKYNALSILDGVCSVAGEEIQQDNWGIDIVFTGSQKAIGVPPGLALLVASPKAMETWKNRKTPVQSYYSDWKNWLPIMKAYQNRKPSYFGTPAVNLIRALEVSLELINKQGITNRTNVHKKYAKAFQKAIVAIGLELVPNSTEITANTLSAIYYPREIDGNEFRKQVGELGVIIAGGLHAEIKATYFRVGHMGSINAADITTTLSAIEYGLSKVGYTFKLGSSLATFQKELLA</sequence>
<evidence type="ECO:0000256" key="2">
    <source>
        <dbReference type="ARBA" id="ARBA00009236"/>
    </source>
</evidence>
<dbReference type="Gene3D" id="3.40.640.10">
    <property type="entry name" value="Type I PLP-dependent aspartate aminotransferase-like (Major domain)"/>
    <property type="match status" value="1"/>
</dbReference>
<dbReference type="Gene3D" id="3.90.1150.10">
    <property type="entry name" value="Aspartate Aminotransferase, domain 1"/>
    <property type="match status" value="1"/>
</dbReference>
<evidence type="ECO:0000256" key="1">
    <source>
        <dbReference type="ARBA" id="ARBA00001933"/>
    </source>
</evidence>
<accession>A0A1L3JLD6</accession>
<feature type="binding site" evidence="6">
    <location>
        <position position="343"/>
    </location>
    <ligand>
        <name>substrate</name>
    </ligand>
</feature>
<keyword evidence="12" id="KW-1185">Reference proteome</keyword>
<dbReference type="Pfam" id="PF00266">
    <property type="entry name" value="Aminotran_5"/>
    <property type="match status" value="1"/>
</dbReference>
<evidence type="ECO:0000259" key="10">
    <source>
        <dbReference type="Pfam" id="PF00266"/>
    </source>
</evidence>
<dbReference type="PIRSF" id="PIRSF000524">
    <property type="entry name" value="SPT"/>
    <property type="match status" value="1"/>
</dbReference>
<comment type="cofactor">
    <cofactor evidence="1 7 9">
        <name>pyridoxal 5'-phosphate</name>
        <dbReference type="ChEBI" id="CHEBI:597326"/>
    </cofactor>
</comment>
<dbReference type="FunFam" id="3.40.640.10:FF:000027">
    <property type="entry name" value="Serine--pyruvate aminotransferase, mitochondrial"/>
    <property type="match status" value="1"/>
</dbReference>
<dbReference type="PANTHER" id="PTHR21152:SF24">
    <property type="entry name" value="ALANINE--GLYOXYLATE AMINOTRANSFERASE 1"/>
    <property type="match status" value="1"/>
</dbReference>
<reference evidence="11 12" key="1">
    <citation type="submission" date="2016-11" db="EMBL/GenBank/DDBJ databases">
        <title>Tenacibaculum sp. LPB0136, isolated from marine environment.</title>
        <authorList>
            <person name="Kim E."/>
            <person name="Yi H."/>
        </authorList>
    </citation>
    <scope>NUCLEOTIDE SEQUENCE [LARGE SCALE GENOMIC DNA]</scope>
    <source>
        <strain evidence="11 12">LPB0136</strain>
    </source>
</reference>
<dbReference type="Proteomes" id="UP000181898">
    <property type="component" value="Chromosome"/>
</dbReference>
<dbReference type="GO" id="GO:0008453">
    <property type="term" value="F:alanine-glyoxylate transaminase activity"/>
    <property type="evidence" value="ECO:0007669"/>
    <property type="project" value="TreeGrafter"/>
</dbReference>
<dbReference type="InterPro" id="IPR015421">
    <property type="entry name" value="PyrdxlP-dep_Trfase_major"/>
</dbReference>
<dbReference type="KEGG" id="ten:LPB136_11445"/>
<comment type="similarity">
    <text evidence="2 8">Belongs to the class-V pyridoxal-phosphate-dependent aminotransferase family.</text>
</comment>
<evidence type="ECO:0000256" key="3">
    <source>
        <dbReference type="ARBA" id="ARBA00022576"/>
    </source>
</evidence>
<dbReference type="InterPro" id="IPR015422">
    <property type="entry name" value="PyrdxlP-dep_Trfase_small"/>
</dbReference>
<dbReference type="InterPro" id="IPR020578">
    <property type="entry name" value="Aminotrans_V_PyrdxlP_BS"/>
</dbReference>
<gene>
    <name evidence="11" type="ORF">LPB136_11445</name>
</gene>